<feature type="transmembrane region" description="Helical" evidence="1">
    <location>
        <begin position="84"/>
        <end position="105"/>
    </location>
</feature>
<proteinExistence type="predicted"/>
<accession>A0ABS3F5P5</accession>
<name>A0ABS3F5P5_9PROT</name>
<feature type="transmembrane region" description="Helical" evidence="1">
    <location>
        <begin position="278"/>
        <end position="299"/>
    </location>
</feature>
<dbReference type="PANTHER" id="PTHR38095:SF1">
    <property type="entry name" value="ANAEROBIC DIMETHYL SULFOXIDE REDUCTASE CHAIN YNFH"/>
    <property type="match status" value="1"/>
</dbReference>
<sequence>MHPAKSVIFFTTASGAGYGLLCLLIAGNILGMMPGNFWLAFTGYAVSYVLIAGGLLSSTFHLGHPERAWRALTQWRSSWLSREGVMALLTFLPTGLYALHHLFFADMMQGLMGLVGIIGVICAIVTVYCTAMIYASLKPIHAWSNGYVPAGYLLLALMSGLLLLNVLLALWGTTETSLQLATLLILGIGLVWKIIYWRFLDGSKSISTPESATGLGEFGTVQLFEGPHTEANYLMKEMGFKIARKHSAKLRLITLMGAFVVPFVLILLSLLFGSVGAGISLVLALLAAAVGLVTERWLFFAEARHTVGLYYGASHA</sequence>
<dbReference type="EMBL" id="JAFLNC010000002">
    <property type="protein sequence ID" value="MBO0333793.1"/>
    <property type="molecule type" value="Genomic_DNA"/>
</dbReference>
<feature type="transmembrane region" description="Helical" evidence="1">
    <location>
        <begin position="7"/>
        <end position="31"/>
    </location>
</feature>
<dbReference type="Pfam" id="PF04976">
    <property type="entry name" value="DmsC"/>
    <property type="match status" value="1"/>
</dbReference>
<feature type="transmembrane region" description="Helical" evidence="1">
    <location>
        <begin position="147"/>
        <end position="171"/>
    </location>
</feature>
<evidence type="ECO:0000313" key="2">
    <source>
        <dbReference type="EMBL" id="MBO0333793.1"/>
    </source>
</evidence>
<feature type="transmembrane region" description="Helical" evidence="1">
    <location>
        <begin position="250"/>
        <end position="272"/>
    </location>
</feature>
<evidence type="ECO:0000256" key="1">
    <source>
        <dbReference type="SAM" id="Phobius"/>
    </source>
</evidence>
<comment type="caution">
    <text evidence="2">The sequence shown here is derived from an EMBL/GenBank/DDBJ whole genome shotgun (WGS) entry which is preliminary data.</text>
</comment>
<keyword evidence="1" id="KW-0472">Membrane</keyword>
<dbReference type="PANTHER" id="PTHR38095">
    <property type="entry name" value="ANAEROBIC DIMETHYL SULFOXIDE REDUCTASE CHAIN YNFH"/>
    <property type="match status" value="1"/>
</dbReference>
<keyword evidence="1" id="KW-1133">Transmembrane helix</keyword>
<feature type="transmembrane region" description="Helical" evidence="1">
    <location>
        <begin position="37"/>
        <end position="63"/>
    </location>
</feature>
<evidence type="ECO:0000313" key="3">
    <source>
        <dbReference type="Proteomes" id="UP000664761"/>
    </source>
</evidence>
<organism evidence="2 3">
    <name type="scientific">Sneathiella sedimenti</name>
    <dbReference type="NCBI Taxonomy" id="2816034"/>
    <lineage>
        <taxon>Bacteria</taxon>
        <taxon>Pseudomonadati</taxon>
        <taxon>Pseudomonadota</taxon>
        <taxon>Alphaproteobacteria</taxon>
        <taxon>Sneathiellales</taxon>
        <taxon>Sneathiellaceae</taxon>
        <taxon>Sneathiella</taxon>
    </lineage>
</organism>
<gene>
    <name evidence="2" type="ORF">J0X12_09215</name>
</gene>
<keyword evidence="1" id="KW-0812">Transmembrane</keyword>
<protein>
    <submittedName>
        <fullName evidence="2">Dimethyl sulfoxide reductase anchor subunit</fullName>
    </submittedName>
</protein>
<reference evidence="2 3" key="1">
    <citation type="submission" date="2021-03" db="EMBL/GenBank/DDBJ databases">
        <title>Sneathiella sp. CAU 1612 isolated from Kang Won-do.</title>
        <authorList>
            <person name="Kim W."/>
        </authorList>
    </citation>
    <scope>NUCLEOTIDE SEQUENCE [LARGE SCALE GENOMIC DNA]</scope>
    <source>
        <strain evidence="2 3">CAU 1612</strain>
    </source>
</reference>
<keyword evidence="3" id="KW-1185">Reference proteome</keyword>
<feature type="transmembrane region" description="Helical" evidence="1">
    <location>
        <begin position="177"/>
        <end position="196"/>
    </location>
</feature>
<dbReference type="Proteomes" id="UP000664761">
    <property type="component" value="Unassembled WGS sequence"/>
</dbReference>
<dbReference type="InterPro" id="IPR007059">
    <property type="entry name" value="DmsC"/>
</dbReference>
<feature type="transmembrane region" description="Helical" evidence="1">
    <location>
        <begin position="111"/>
        <end position="135"/>
    </location>
</feature>
<dbReference type="RefSeq" id="WP_207044602.1">
    <property type="nucleotide sequence ID" value="NZ_JAFLNC010000002.1"/>
</dbReference>